<name>A0A1Y1BM76_9BURK</name>
<dbReference type="Proteomes" id="UP000218432">
    <property type="component" value="Chromosome 1"/>
</dbReference>
<proteinExistence type="predicted"/>
<dbReference type="EMBL" id="AP018111">
    <property type="protein sequence ID" value="BAX58647.1"/>
    <property type="molecule type" value="Genomic_DNA"/>
</dbReference>
<sequence>MHFSQSEFDALSEAAIGITDSLDINPVKAGRESISPHNIESTIEPFSWTCKQVRTKELRDAGWRRPKGAAPITYAEPDRWVDMETGELFTKHQVRDHGIDVTPSPSLRTIHTQSVIQPLSDEKRLFIFYILGLRNTRGGLIVDLETAINRWISWAYPNIDITDRSRKRLSLENWLYKYGILATKQTFKTDFQIIAHSKKKDYIAEESLYFKKNPVLGKPGYGFAVDPLTERKKLVEWIKSKQAASSSNRKK</sequence>
<protein>
    <submittedName>
        <fullName evidence="1">Uncharacterized protein</fullName>
    </submittedName>
</protein>
<gene>
    <name evidence="1" type="ORF">BSFP_014640</name>
</gene>
<evidence type="ECO:0000313" key="1">
    <source>
        <dbReference type="EMBL" id="BAX58647.1"/>
    </source>
</evidence>
<dbReference type="AlphaFoldDB" id="A0A1Y1BM76"/>
<accession>A0A1Y1BM76</accession>
<evidence type="ECO:0000313" key="2">
    <source>
        <dbReference type="Proteomes" id="UP000218432"/>
    </source>
</evidence>
<dbReference type="RefSeq" id="WP_157776340.1">
    <property type="nucleotide sequence ID" value="NZ_AP018111.1"/>
</dbReference>
<reference evidence="1 2" key="1">
    <citation type="journal article" date="2017" name="Genome Announc.">
        <title>Complete Genome Sequence of Burkholderia stabilis FERMP-21014.</title>
        <authorList>
            <person name="Konishi K."/>
            <person name="Kumagai T."/>
            <person name="Sakasegawa S."/>
            <person name="Tamura T."/>
        </authorList>
    </citation>
    <scope>NUCLEOTIDE SEQUENCE [LARGE SCALE GENOMIC DNA]</scope>
    <source>
        <strain evidence="1 2">FERMP-21014</strain>
    </source>
</reference>
<organism evidence="1 2">
    <name type="scientific">Burkholderia stabilis</name>
    <dbReference type="NCBI Taxonomy" id="95485"/>
    <lineage>
        <taxon>Bacteria</taxon>
        <taxon>Pseudomonadati</taxon>
        <taxon>Pseudomonadota</taxon>
        <taxon>Betaproteobacteria</taxon>
        <taxon>Burkholderiales</taxon>
        <taxon>Burkholderiaceae</taxon>
        <taxon>Burkholderia</taxon>
        <taxon>Burkholderia cepacia complex</taxon>
    </lineage>
</organism>